<evidence type="ECO:0000313" key="6">
    <source>
        <dbReference type="Proteomes" id="UP000295678"/>
    </source>
</evidence>
<evidence type="ECO:0000256" key="2">
    <source>
        <dbReference type="ARBA" id="ARBA00023125"/>
    </source>
</evidence>
<reference evidence="5 6" key="1">
    <citation type="submission" date="2019-03" db="EMBL/GenBank/DDBJ databases">
        <title>Genomic Encyclopedia of Type Strains, Phase IV (KMG-IV): sequencing the most valuable type-strain genomes for metagenomic binning, comparative biology and taxonomic classification.</title>
        <authorList>
            <person name="Goeker M."/>
        </authorList>
    </citation>
    <scope>NUCLEOTIDE SEQUENCE [LARGE SCALE GENOMIC DNA]</scope>
    <source>
        <strain evidence="5 6">DSM 19345</strain>
    </source>
</reference>
<dbReference type="PANTHER" id="PTHR47894">
    <property type="entry name" value="HTH-TYPE TRANSCRIPTIONAL REGULATOR GADX"/>
    <property type="match status" value="1"/>
</dbReference>
<dbReference type="InterPro" id="IPR032687">
    <property type="entry name" value="AraC-type_N"/>
</dbReference>
<sequence>MGLRDAITAVSPVRADSAQPRIIAAAATGIVEFIERCGGDVDQIFGNAGIAPELAGATTLKLRLADFCTLFEEASRRTRHDNFGLWFGNQFKPRDLGLWGYAAISAPTLGAGLENLVGLFRYHQDSSTMRLIEGHDGLVRLEYQIEAPGILSRRQDAELSLGMFLNVVRECCGPGWAPEEVHFEHPEPIDSDEHERAFGAPVFFAQPTNALVFRPDILSRPMPGCDLTLMTIMRSCLIELSQVGDRPLDLLDSVRNAVRSRLPRGYPTIEAIAADLRVSTSSIQRALAAQGIQFKELVEATRRDLAMAYLGQRHLPLTEIALLLGYSELSAFSRAMRRWTGVSPRRVRERLHAR</sequence>
<name>A0A4R3MD06_9HYPH</name>
<dbReference type="Gene3D" id="1.10.10.60">
    <property type="entry name" value="Homeodomain-like"/>
    <property type="match status" value="1"/>
</dbReference>
<evidence type="ECO:0000256" key="1">
    <source>
        <dbReference type="ARBA" id="ARBA00023015"/>
    </source>
</evidence>
<gene>
    <name evidence="5" type="ORF">EDC22_105274</name>
</gene>
<dbReference type="Pfam" id="PF12833">
    <property type="entry name" value="HTH_18"/>
    <property type="match status" value="1"/>
</dbReference>
<evidence type="ECO:0000259" key="4">
    <source>
        <dbReference type="PROSITE" id="PS01124"/>
    </source>
</evidence>
<dbReference type="GO" id="GO:0000976">
    <property type="term" value="F:transcription cis-regulatory region binding"/>
    <property type="evidence" value="ECO:0007669"/>
    <property type="project" value="TreeGrafter"/>
</dbReference>
<dbReference type="PROSITE" id="PS01124">
    <property type="entry name" value="HTH_ARAC_FAMILY_2"/>
    <property type="match status" value="1"/>
</dbReference>
<dbReference type="SUPFAM" id="SSF46689">
    <property type="entry name" value="Homeodomain-like"/>
    <property type="match status" value="1"/>
</dbReference>
<dbReference type="Pfam" id="PF12625">
    <property type="entry name" value="Arabinose_bd"/>
    <property type="match status" value="1"/>
</dbReference>
<dbReference type="AlphaFoldDB" id="A0A4R3MD06"/>
<dbReference type="EMBL" id="SMAK01000005">
    <property type="protein sequence ID" value="TCT10773.1"/>
    <property type="molecule type" value="Genomic_DNA"/>
</dbReference>
<dbReference type="SMART" id="SM00342">
    <property type="entry name" value="HTH_ARAC"/>
    <property type="match status" value="1"/>
</dbReference>
<dbReference type="Proteomes" id="UP000295678">
    <property type="component" value="Unassembled WGS sequence"/>
</dbReference>
<organism evidence="5 6">
    <name type="scientific">Tepidamorphus gemmatus</name>
    <dbReference type="NCBI Taxonomy" id="747076"/>
    <lineage>
        <taxon>Bacteria</taxon>
        <taxon>Pseudomonadati</taxon>
        <taxon>Pseudomonadota</taxon>
        <taxon>Alphaproteobacteria</taxon>
        <taxon>Hyphomicrobiales</taxon>
        <taxon>Tepidamorphaceae</taxon>
        <taxon>Tepidamorphus</taxon>
    </lineage>
</organism>
<keyword evidence="2 5" id="KW-0238">DNA-binding</keyword>
<evidence type="ECO:0000256" key="3">
    <source>
        <dbReference type="ARBA" id="ARBA00023163"/>
    </source>
</evidence>
<feature type="domain" description="HTH araC/xylS-type" evidence="4">
    <location>
        <begin position="252"/>
        <end position="350"/>
    </location>
</feature>
<dbReference type="GO" id="GO:0005829">
    <property type="term" value="C:cytosol"/>
    <property type="evidence" value="ECO:0007669"/>
    <property type="project" value="TreeGrafter"/>
</dbReference>
<dbReference type="OrthoDB" id="9805730at2"/>
<dbReference type="InterPro" id="IPR009057">
    <property type="entry name" value="Homeodomain-like_sf"/>
</dbReference>
<keyword evidence="6" id="KW-1185">Reference proteome</keyword>
<keyword evidence="1" id="KW-0805">Transcription regulation</keyword>
<accession>A0A4R3MD06</accession>
<dbReference type="InterPro" id="IPR018060">
    <property type="entry name" value="HTH_AraC"/>
</dbReference>
<comment type="caution">
    <text evidence="5">The sequence shown here is derived from an EMBL/GenBank/DDBJ whole genome shotgun (WGS) entry which is preliminary data.</text>
</comment>
<dbReference type="RefSeq" id="WP_132806607.1">
    <property type="nucleotide sequence ID" value="NZ_SMAK01000005.1"/>
</dbReference>
<proteinExistence type="predicted"/>
<dbReference type="PANTHER" id="PTHR47894:SF4">
    <property type="entry name" value="HTH-TYPE TRANSCRIPTIONAL REGULATOR GADX"/>
    <property type="match status" value="1"/>
</dbReference>
<evidence type="ECO:0000313" key="5">
    <source>
        <dbReference type="EMBL" id="TCT10773.1"/>
    </source>
</evidence>
<keyword evidence="3" id="KW-0804">Transcription</keyword>
<dbReference type="GO" id="GO:0003700">
    <property type="term" value="F:DNA-binding transcription factor activity"/>
    <property type="evidence" value="ECO:0007669"/>
    <property type="project" value="InterPro"/>
</dbReference>
<protein>
    <submittedName>
        <fullName evidence="5">AraC-like DNA-binding protein</fullName>
    </submittedName>
</protein>